<dbReference type="InterPro" id="IPR012337">
    <property type="entry name" value="RNaseH-like_sf"/>
</dbReference>
<gene>
    <name evidence="1" type="ORF">J4Q44_G00246630</name>
</gene>
<dbReference type="PANTHER" id="PTHR47501">
    <property type="entry name" value="TRANSPOSASE-RELATED"/>
    <property type="match status" value="1"/>
</dbReference>
<evidence type="ECO:0000313" key="2">
    <source>
        <dbReference type="Proteomes" id="UP001356427"/>
    </source>
</evidence>
<name>A0AAN8L9P5_9TELE</name>
<evidence type="ECO:0008006" key="3">
    <source>
        <dbReference type="Google" id="ProtNLM"/>
    </source>
</evidence>
<protein>
    <recommendedName>
        <fullName evidence="3">Transposase</fullName>
    </recommendedName>
</protein>
<reference evidence="1 2" key="1">
    <citation type="submission" date="2021-04" db="EMBL/GenBank/DDBJ databases">
        <authorList>
            <person name="De Guttry C."/>
            <person name="Zahm M."/>
            <person name="Klopp C."/>
            <person name="Cabau C."/>
            <person name="Louis A."/>
            <person name="Berthelot C."/>
            <person name="Parey E."/>
            <person name="Roest Crollius H."/>
            <person name="Montfort J."/>
            <person name="Robinson-Rechavi M."/>
            <person name="Bucao C."/>
            <person name="Bouchez O."/>
            <person name="Gislard M."/>
            <person name="Lluch J."/>
            <person name="Milhes M."/>
            <person name="Lampietro C."/>
            <person name="Lopez Roques C."/>
            <person name="Donnadieu C."/>
            <person name="Braasch I."/>
            <person name="Desvignes T."/>
            <person name="Postlethwait J."/>
            <person name="Bobe J."/>
            <person name="Wedekind C."/>
            <person name="Guiguen Y."/>
        </authorList>
    </citation>
    <scope>NUCLEOTIDE SEQUENCE [LARGE SCALE GENOMIC DNA]</scope>
    <source>
        <strain evidence="1">Cs_M1</strain>
        <tissue evidence="1">Blood</tissue>
    </source>
</reference>
<organism evidence="1 2">
    <name type="scientific">Coregonus suidteri</name>
    <dbReference type="NCBI Taxonomy" id="861788"/>
    <lineage>
        <taxon>Eukaryota</taxon>
        <taxon>Metazoa</taxon>
        <taxon>Chordata</taxon>
        <taxon>Craniata</taxon>
        <taxon>Vertebrata</taxon>
        <taxon>Euteleostomi</taxon>
        <taxon>Actinopterygii</taxon>
        <taxon>Neopterygii</taxon>
        <taxon>Teleostei</taxon>
        <taxon>Protacanthopterygii</taxon>
        <taxon>Salmoniformes</taxon>
        <taxon>Salmonidae</taxon>
        <taxon>Coregoninae</taxon>
        <taxon>Coregonus</taxon>
    </lineage>
</organism>
<dbReference type="SUPFAM" id="SSF53098">
    <property type="entry name" value="Ribonuclease H-like"/>
    <property type="match status" value="1"/>
</dbReference>
<keyword evidence="2" id="KW-1185">Reference proteome</keyword>
<proteinExistence type="predicted"/>
<dbReference type="AlphaFoldDB" id="A0AAN8L9P5"/>
<accession>A0AAN8L9P5</accession>
<dbReference type="PANTHER" id="PTHR47501:SF5">
    <property type="entry name" value="HAT C-TERMINAL DIMERISATION DOMAIN-CONTAINING PROTEIN"/>
    <property type="match status" value="1"/>
</dbReference>
<comment type="caution">
    <text evidence="1">The sequence shown here is derived from an EMBL/GenBank/DDBJ whole genome shotgun (WGS) entry which is preliminary data.</text>
</comment>
<evidence type="ECO:0000313" key="1">
    <source>
        <dbReference type="EMBL" id="KAK6304077.1"/>
    </source>
</evidence>
<dbReference type="Proteomes" id="UP001356427">
    <property type="component" value="Unassembled WGS sequence"/>
</dbReference>
<dbReference type="EMBL" id="JAGTTL010000023">
    <property type="protein sequence ID" value="KAK6304077.1"/>
    <property type="molecule type" value="Genomic_DNA"/>
</dbReference>
<sequence length="479" mass="53787">MHKNTRSCIIIKKLSAVNYVATTTDCWSARQRSYLGVTCHWIDNTSLERHSAALACRPVKGSHTFDVRAAALEEIHSEYHIREKVTMATTDSGSNFLKAFRLYGEEKKEEAINVQEESDSTLDDATEDQSESEVECQDVSAILDDNTGLEYQLPRHQKCACHLLNLISTVDATAAGGAANETYKRLSRSAFAKCHALWNKTSRSTMAHETVERECKLLFLRPNQTRWSSLFLAVERIVRIHREQGEQAIRNVCTALKIKMFNPAEIGFLVEYAAVMKPVAMVLNILQGESSVHMGLLLPTPYQLRDKLKSKGSRKRFGDVMKEPELIAAAILLPRFRTSWTTEENILNAGLDYIRNHLNTDLDDVTSANSGLSDEDDFFASMELGKSQVGELERYLSCLSPAGMDLLHTFPHIKKLSLKVNTGLPASAACERLFSHAGLLFTAKRSQLHSKNLESQLLLKLNSDITERFFGEIVCFCMF</sequence>